<accession>A0A0F5FP51</accession>
<dbReference type="EMBL" id="JZEY01000048">
    <property type="protein sequence ID" value="KKB10587.1"/>
    <property type="molecule type" value="Genomic_DNA"/>
</dbReference>
<dbReference type="Proteomes" id="UP000033649">
    <property type="component" value="Unassembled WGS sequence"/>
</dbReference>
<gene>
    <name evidence="1" type="ORF">VE26_00205</name>
    <name evidence="2" type="ORF">VE26_00210</name>
</gene>
<dbReference type="EMBL" id="JZEY01000048">
    <property type="protein sequence ID" value="KKB10588.1"/>
    <property type="molecule type" value="Genomic_DNA"/>
</dbReference>
<reference evidence="2 3" key="1">
    <citation type="submission" date="2015-03" db="EMBL/GenBank/DDBJ databases">
        <authorList>
            <person name="Hassan Y."/>
            <person name="Lepp D."/>
            <person name="Li X.-Z."/>
            <person name="Zhou T."/>
        </authorList>
    </citation>
    <scope>NUCLEOTIDE SEQUENCE [LARGE SCALE GENOMIC DNA]</scope>
    <source>
        <strain evidence="2 3">IPL18</strain>
    </source>
</reference>
<comment type="caution">
    <text evidence="2">The sequence shown here is derived from an EMBL/GenBank/DDBJ whole genome shotgun (WGS) entry which is preliminary data.</text>
</comment>
<name>A0A0F5FP51_9HYPH</name>
<organism evidence="2 3">
    <name type="scientific">Devosia chinhatensis</name>
    <dbReference type="NCBI Taxonomy" id="429727"/>
    <lineage>
        <taxon>Bacteria</taxon>
        <taxon>Pseudomonadati</taxon>
        <taxon>Pseudomonadota</taxon>
        <taxon>Alphaproteobacteria</taxon>
        <taxon>Hyphomicrobiales</taxon>
        <taxon>Devosiaceae</taxon>
        <taxon>Devosia</taxon>
    </lineage>
</organism>
<evidence type="ECO:0000313" key="2">
    <source>
        <dbReference type="EMBL" id="KKB10588.1"/>
    </source>
</evidence>
<protein>
    <submittedName>
        <fullName evidence="2">Uncharacterized protein</fullName>
    </submittedName>
</protein>
<proteinExistence type="predicted"/>
<dbReference type="AlphaFoldDB" id="A0A0F5FP51"/>
<evidence type="ECO:0000313" key="3">
    <source>
        <dbReference type="Proteomes" id="UP000033649"/>
    </source>
</evidence>
<dbReference type="OrthoDB" id="8320983at2"/>
<dbReference type="PATRIC" id="fig|429727.3.peg.49"/>
<dbReference type="RefSeq" id="WP_046103253.1">
    <property type="nucleotide sequence ID" value="NZ_JZEY01000048.1"/>
</dbReference>
<sequence>MARTVDVFRENALKVNEMTEAEAARIIANPAERAARMQALQRAFGQVVDAALAGGLPRPVDAECPDDDRNSLWR</sequence>
<keyword evidence="3" id="KW-1185">Reference proteome</keyword>
<dbReference type="STRING" id="429727.VE26_00205"/>
<evidence type="ECO:0000313" key="1">
    <source>
        <dbReference type="EMBL" id="KKB10587.1"/>
    </source>
</evidence>